<dbReference type="Gene3D" id="3.20.20.100">
    <property type="entry name" value="NADP-dependent oxidoreductase domain"/>
    <property type="match status" value="1"/>
</dbReference>
<dbReference type="RefSeq" id="WP_092544822.1">
    <property type="nucleotide sequence ID" value="NZ_FOKV01000011.1"/>
</dbReference>
<keyword evidence="4" id="KW-1185">Reference proteome</keyword>
<dbReference type="InterPro" id="IPR023210">
    <property type="entry name" value="NADP_OxRdtase_dom"/>
</dbReference>
<dbReference type="PANTHER" id="PTHR43364">
    <property type="entry name" value="NADH-SPECIFIC METHYLGLYOXAL REDUCTASE-RELATED"/>
    <property type="match status" value="1"/>
</dbReference>
<dbReference type="InterPro" id="IPR050523">
    <property type="entry name" value="AKR_Detox_Biosynth"/>
</dbReference>
<protein>
    <submittedName>
        <fullName evidence="3">Predicted oxidoreductase</fullName>
    </submittedName>
</protein>
<sequence length="332" mass="37288">MEYRNLGNSGLKVPVLSLGTGTFGGTNEFFQRWGQTDVDEASRLIDICLESGINFFDTANVYSLGDAEIVLGKALKGKRSQSIISTKGTFQMGEHPNEKGSSRYHLMNALDDSLKRLNTDYIDLYLMHGFDQNTPIEETLRTLENMVKSGKVRYIGCSNFAAWQLMKSLSLAEKLNIEKYVIYQGYYSLIGRDYEQELQPLIEDQNMGLMVWSPLGWGRLTGKIKRGMETQEGRIKSGGAVGAPPVDDEFLFKVVEVLEKISGEIGKSIPQIAINWLLQNKSVSNIIIGARNEKQLRSNIAAVGWNLSSEHLKELNQISEQIPIYPHWVGER</sequence>
<dbReference type="InterPro" id="IPR036812">
    <property type="entry name" value="NAD(P)_OxRdtase_dom_sf"/>
</dbReference>
<dbReference type="Pfam" id="PF00248">
    <property type="entry name" value="Aldo_ket_red"/>
    <property type="match status" value="1"/>
</dbReference>
<organism evidence="3 4">
    <name type="scientific">Zunongwangia mangrovi</name>
    <dbReference type="NCBI Taxonomy" id="1334022"/>
    <lineage>
        <taxon>Bacteria</taxon>
        <taxon>Pseudomonadati</taxon>
        <taxon>Bacteroidota</taxon>
        <taxon>Flavobacteriia</taxon>
        <taxon>Flavobacteriales</taxon>
        <taxon>Flavobacteriaceae</taxon>
        <taxon>Zunongwangia</taxon>
    </lineage>
</organism>
<dbReference type="CDD" id="cd19091">
    <property type="entry name" value="AKR_PsAKR"/>
    <property type="match status" value="1"/>
</dbReference>
<dbReference type="SUPFAM" id="SSF51430">
    <property type="entry name" value="NAD(P)-linked oxidoreductase"/>
    <property type="match status" value="1"/>
</dbReference>
<evidence type="ECO:0000256" key="1">
    <source>
        <dbReference type="ARBA" id="ARBA00023002"/>
    </source>
</evidence>
<dbReference type="AlphaFoldDB" id="A0A1I1MSJ9"/>
<dbReference type="OrthoDB" id="9773828at2"/>
<dbReference type="EMBL" id="FOKV01000011">
    <property type="protein sequence ID" value="SFC88424.1"/>
    <property type="molecule type" value="Genomic_DNA"/>
</dbReference>
<dbReference type="InterPro" id="IPR020471">
    <property type="entry name" value="AKR"/>
</dbReference>
<reference evidence="4" key="1">
    <citation type="submission" date="2016-10" db="EMBL/GenBank/DDBJ databases">
        <authorList>
            <person name="Varghese N."/>
            <person name="Submissions S."/>
        </authorList>
    </citation>
    <scope>NUCLEOTIDE SEQUENCE [LARGE SCALE GENOMIC DNA]</scope>
    <source>
        <strain evidence="4">DSM 24499</strain>
    </source>
</reference>
<evidence type="ECO:0000313" key="4">
    <source>
        <dbReference type="Proteomes" id="UP000199438"/>
    </source>
</evidence>
<dbReference type="STRING" id="1334022.SAMN04487907_11135"/>
<proteinExistence type="predicted"/>
<keyword evidence="1" id="KW-0560">Oxidoreductase</keyword>
<dbReference type="GO" id="GO:0016491">
    <property type="term" value="F:oxidoreductase activity"/>
    <property type="evidence" value="ECO:0007669"/>
    <property type="project" value="UniProtKB-KW"/>
</dbReference>
<accession>A0A1I1MSJ9</accession>
<dbReference type="GO" id="GO:0005829">
    <property type="term" value="C:cytosol"/>
    <property type="evidence" value="ECO:0007669"/>
    <property type="project" value="TreeGrafter"/>
</dbReference>
<evidence type="ECO:0000313" key="3">
    <source>
        <dbReference type="EMBL" id="SFC88424.1"/>
    </source>
</evidence>
<name>A0A1I1MSJ9_9FLAO</name>
<gene>
    <name evidence="3" type="ORF">SAMN04487907_11135</name>
</gene>
<dbReference type="PRINTS" id="PR00069">
    <property type="entry name" value="ALDKETRDTASE"/>
</dbReference>
<dbReference type="PANTHER" id="PTHR43364:SF18">
    <property type="entry name" value="OXIDOREDUCTASE"/>
    <property type="match status" value="1"/>
</dbReference>
<evidence type="ECO:0000259" key="2">
    <source>
        <dbReference type="Pfam" id="PF00248"/>
    </source>
</evidence>
<dbReference type="Proteomes" id="UP000199438">
    <property type="component" value="Unassembled WGS sequence"/>
</dbReference>
<dbReference type="FunFam" id="3.20.20.100:FF:000004">
    <property type="entry name" value="Oxidoreductase, aldo/keto reductase"/>
    <property type="match status" value="1"/>
</dbReference>
<feature type="domain" description="NADP-dependent oxidoreductase" evidence="2">
    <location>
        <begin position="25"/>
        <end position="319"/>
    </location>
</feature>